<accession>A0AAJ1RD78</accession>
<comment type="caution">
    <text evidence="2">The sequence shown here is derived from an EMBL/GenBank/DDBJ whole genome shotgun (WGS) entry which is preliminary data.</text>
</comment>
<organism evidence="2 3">
    <name type="scientific">Oenococcus sicerae</name>
    <dbReference type="NCBI Taxonomy" id="2203724"/>
    <lineage>
        <taxon>Bacteria</taxon>
        <taxon>Bacillati</taxon>
        <taxon>Bacillota</taxon>
        <taxon>Bacilli</taxon>
        <taxon>Lactobacillales</taxon>
        <taxon>Lactobacillaceae</taxon>
        <taxon>Oenococcus</taxon>
    </lineage>
</organism>
<dbReference type="SMART" id="SM00347">
    <property type="entry name" value="HTH_MARR"/>
    <property type="match status" value="1"/>
</dbReference>
<dbReference type="InterPro" id="IPR000835">
    <property type="entry name" value="HTH_MarR-typ"/>
</dbReference>
<feature type="domain" description="HTH marR-type" evidence="1">
    <location>
        <begin position="1"/>
        <end position="137"/>
    </location>
</feature>
<sequence length="148" mass="17226">MKSISQLFSELYDQVWLNYQNDTNRSDRFPDLSANDEYYLNLLFELEDPTLTSFANKAKISKPAATRIIHHFIKAHYLTKHASSLDKRSFNLTLTDEMKKHCQQNDRLFDKVFLDAITPLSHKEQEQLAYLMNKIDQNSGLSHAAKSD</sequence>
<name>A0AAJ1RD78_9LACO</name>
<evidence type="ECO:0000259" key="1">
    <source>
        <dbReference type="PROSITE" id="PS50995"/>
    </source>
</evidence>
<dbReference type="Pfam" id="PF01047">
    <property type="entry name" value="MarR"/>
    <property type="match status" value="1"/>
</dbReference>
<dbReference type="Proteomes" id="UP001167919">
    <property type="component" value="Unassembled WGS sequence"/>
</dbReference>
<evidence type="ECO:0000313" key="2">
    <source>
        <dbReference type="EMBL" id="MDN6900597.1"/>
    </source>
</evidence>
<evidence type="ECO:0000313" key="3">
    <source>
        <dbReference type="Proteomes" id="UP001167919"/>
    </source>
</evidence>
<dbReference type="Gene3D" id="1.10.10.10">
    <property type="entry name" value="Winged helix-like DNA-binding domain superfamily/Winged helix DNA-binding domain"/>
    <property type="match status" value="1"/>
</dbReference>
<dbReference type="AlphaFoldDB" id="A0AAJ1RD78"/>
<dbReference type="GO" id="GO:0003700">
    <property type="term" value="F:DNA-binding transcription factor activity"/>
    <property type="evidence" value="ECO:0007669"/>
    <property type="project" value="InterPro"/>
</dbReference>
<dbReference type="RefSeq" id="WP_301711267.1">
    <property type="nucleotide sequence ID" value="NZ_SDWY01000003.1"/>
</dbReference>
<dbReference type="SUPFAM" id="SSF46785">
    <property type="entry name" value="Winged helix' DNA-binding domain"/>
    <property type="match status" value="1"/>
</dbReference>
<gene>
    <name evidence="2" type="ORF">EVC35_06220</name>
</gene>
<dbReference type="InterPro" id="IPR036390">
    <property type="entry name" value="WH_DNA-bd_sf"/>
</dbReference>
<dbReference type="InterPro" id="IPR036388">
    <property type="entry name" value="WH-like_DNA-bd_sf"/>
</dbReference>
<protein>
    <submittedName>
        <fullName evidence="2">MarR family transcriptional regulator</fullName>
    </submittedName>
</protein>
<proteinExistence type="predicted"/>
<reference evidence="2" key="1">
    <citation type="submission" date="2019-01" db="EMBL/GenBank/DDBJ databases">
        <title>Oenococcus sicerae UCMA17102.</title>
        <authorList>
            <person name="Cousin F.J."/>
            <person name="Le Guellec R."/>
            <person name="Cretenet M."/>
        </authorList>
    </citation>
    <scope>NUCLEOTIDE SEQUENCE</scope>
    <source>
        <strain evidence="2">UCMA17102</strain>
    </source>
</reference>
<dbReference type="PROSITE" id="PS50995">
    <property type="entry name" value="HTH_MARR_2"/>
    <property type="match status" value="1"/>
</dbReference>
<dbReference type="EMBL" id="SDWY01000003">
    <property type="protein sequence ID" value="MDN6900597.1"/>
    <property type="molecule type" value="Genomic_DNA"/>
</dbReference>